<reference evidence="3" key="1">
    <citation type="submission" date="2017-08" db="EMBL/GenBank/DDBJ databases">
        <title>A dynamic microbial community with high functional redundancy inhabits the cold, oxic subseafloor aquifer.</title>
        <authorList>
            <person name="Tully B.J."/>
            <person name="Wheat C.G."/>
            <person name="Glazer B.T."/>
            <person name="Huber J.A."/>
        </authorList>
    </citation>
    <scope>NUCLEOTIDE SEQUENCE [LARGE SCALE GENOMIC DNA]</scope>
</reference>
<dbReference type="GO" id="GO:0004527">
    <property type="term" value="F:exonuclease activity"/>
    <property type="evidence" value="ECO:0007669"/>
    <property type="project" value="UniProtKB-KW"/>
</dbReference>
<dbReference type="InterPro" id="IPR051673">
    <property type="entry name" value="SSDNA_exonuclease_RecJ"/>
</dbReference>
<dbReference type="PANTHER" id="PTHR30255:SF2">
    <property type="entry name" value="SINGLE-STRANDED-DNA-SPECIFIC EXONUCLEASE RECJ"/>
    <property type="match status" value="1"/>
</dbReference>
<feature type="non-terminal residue" evidence="2">
    <location>
        <position position="286"/>
    </location>
</feature>
<dbReference type="Proteomes" id="UP000218113">
    <property type="component" value="Unassembled WGS sequence"/>
</dbReference>
<gene>
    <name evidence="2" type="ORF">COB67_10660</name>
</gene>
<organism evidence="2 3">
    <name type="scientific">SAR324 cluster bacterium</name>
    <dbReference type="NCBI Taxonomy" id="2024889"/>
    <lineage>
        <taxon>Bacteria</taxon>
        <taxon>Deltaproteobacteria</taxon>
        <taxon>SAR324 cluster</taxon>
    </lineage>
</organism>
<dbReference type="SUPFAM" id="SSF64182">
    <property type="entry name" value="DHH phosphoesterases"/>
    <property type="match status" value="1"/>
</dbReference>
<feature type="domain" description="DDH" evidence="1">
    <location>
        <begin position="77"/>
        <end position="235"/>
    </location>
</feature>
<proteinExistence type="predicted"/>
<dbReference type="EMBL" id="NVSR01000114">
    <property type="protein sequence ID" value="PCI25294.1"/>
    <property type="molecule type" value="Genomic_DNA"/>
</dbReference>
<dbReference type="Pfam" id="PF01368">
    <property type="entry name" value="DHH"/>
    <property type="match status" value="1"/>
</dbReference>
<comment type="caution">
    <text evidence="2">The sequence shown here is derived from an EMBL/GenBank/DDBJ whole genome shotgun (WGS) entry which is preliminary data.</text>
</comment>
<protein>
    <recommendedName>
        <fullName evidence="1">DDH domain-containing protein</fullName>
    </recommendedName>
</protein>
<dbReference type="AlphaFoldDB" id="A0A2A4SVY5"/>
<accession>A0A2A4SVY5</accession>
<dbReference type="PANTHER" id="PTHR30255">
    <property type="entry name" value="SINGLE-STRANDED-DNA-SPECIFIC EXONUCLEASE RECJ"/>
    <property type="match status" value="1"/>
</dbReference>
<sequence length="286" mass="32353">MQTVSITPRLKLEQWYQPQSSQPLADQVLEALLVDLPPEELTSFLSPSLQEIPNPFLLKNMREAVTLFLEMVEKKAKILIVGDYDVDGVTSSALLLRFLRIIKYENYACFIPNRFIHGYGLTAKALESIMLEKPALVITVDNGITAKVEVDALQQQGVQVIVTDHHEPMEGLTPDALIINPKQKDCQFPFDNIAGVGVAFLFLVAVRMELRERHFWATKEEEPNLLEHLDLVALGSIADQVPLVGLNRTFAFFGLAQMSKKIQENDPGEFYHYLLVVAQKTRIKFF</sequence>
<dbReference type="InterPro" id="IPR038763">
    <property type="entry name" value="DHH_sf"/>
</dbReference>
<dbReference type="Gene3D" id="3.90.1640.30">
    <property type="match status" value="1"/>
</dbReference>
<evidence type="ECO:0000313" key="3">
    <source>
        <dbReference type="Proteomes" id="UP000218113"/>
    </source>
</evidence>
<name>A0A2A4SVY5_9DELT</name>
<dbReference type="InterPro" id="IPR001667">
    <property type="entry name" value="DDH_dom"/>
</dbReference>
<evidence type="ECO:0000313" key="2">
    <source>
        <dbReference type="EMBL" id="PCI25294.1"/>
    </source>
</evidence>
<evidence type="ECO:0000259" key="1">
    <source>
        <dbReference type="Pfam" id="PF01368"/>
    </source>
</evidence>